<dbReference type="PANTHER" id="PTHR44688">
    <property type="entry name" value="DNA-BINDING TRANSCRIPTIONAL ACTIVATOR DEVR_DOSR"/>
    <property type="match status" value="1"/>
</dbReference>
<dbReference type="GO" id="GO:0003677">
    <property type="term" value="F:DNA binding"/>
    <property type="evidence" value="ECO:0007669"/>
    <property type="project" value="UniProtKB-KW"/>
</dbReference>
<protein>
    <submittedName>
        <fullName evidence="9">Response regulator transcription factor</fullName>
    </submittedName>
</protein>
<sequence length="212" mass="22987">MATERQIYLVDDEAAVRRSISFMLRTAGFAIESFESGEAFLRAAPGLPMGCVLLDIRMTGMDGLQVQAAMRERGLALPVIIITGHGDVGLAVRAMKAGAVDFIEKPFEKARLLESLEIACKHHGEAAEVHQMAERARVLLNVLTARERDVLDGLVDGQPNKAIAYALGISPRTVEIHRANLMLKLEAHSLSDALRIAFMARMIGTGAPPSTE</sequence>
<keyword evidence="5" id="KW-0804">Transcription</keyword>
<dbReference type="PRINTS" id="PR00038">
    <property type="entry name" value="HTHLUXR"/>
</dbReference>
<evidence type="ECO:0000313" key="9">
    <source>
        <dbReference type="EMBL" id="TFU03090.1"/>
    </source>
</evidence>
<reference evidence="9 10" key="1">
    <citation type="submission" date="2019-02" db="EMBL/GenBank/DDBJ databases">
        <title>Polymorphobacter sp. isolated from the lake at the Tibet of China.</title>
        <authorList>
            <person name="Li A."/>
        </authorList>
    </citation>
    <scope>NUCLEOTIDE SEQUENCE [LARGE SCALE GENOMIC DNA]</scope>
    <source>
        <strain evidence="9 10">DJ1R-1</strain>
    </source>
</reference>
<dbReference type="GO" id="GO:0006355">
    <property type="term" value="P:regulation of DNA-templated transcription"/>
    <property type="evidence" value="ECO:0007669"/>
    <property type="project" value="InterPro"/>
</dbReference>
<dbReference type="PROSITE" id="PS50043">
    <property type="entry name" value="HTH_LUXR_2"/>
    <property type="match status" value="1"/>
</dbReference>
<dbReference type="SUPFAM" id="SSF46894">
    <property type="entry name" value="C-terminal effector domain of the bipartite response regulators"/>
    <property type="match status" value="1"/>
</dbReference>
<dbReference type="SUPFAM" id="SSF52172">
    <property type="entry name" value="CheY-like"/>
    <property type="match status" value="1"/>
</dbReference>
<dbReference type="Gene3D" id="1.10.10.10">
    <property type="entry name" value="Winged helix-like DNA-binding domain superfamily/Winged helix DNA-binding domain"/>
    <property type="match status" value="1"/>
</dbReference>
<evidence type="ECO:0000259" key="7">
    <source>
        <dbReference type="PROSITE" id="PS50043"/>
    </source>
</evidence>
<feature type="modified residue" description="4-aspartylphosphate" evidence="6">
    <location>
        <position position="55"/>
    </location>
</feature>
<dbReference type="RefSeq" id="WP_135245682.1">
    <property type="nucleotide sequence ID" value="NZ_SIHO01000002.1"/>
</dbReference>
<evidence type="ECO:0000256" key="6">
    <source>
        <dbReference type="PROSITE-ProRule" id="PRU00169"/>
    </source>
</evidence>
<organism evidence="9 10">
    <name type="scientific">Glacieibacterium arshaanense</name>
    <dbReference type="NCBI Taxonomy" id="2511025"/>
    <lineage>
        <taxon>Bacteria</taxon>
        <taxon>Pseudomonadati</taxon>
        <taxon>Pseudomonadota</taxon>
        <taxon>Alphaproteobacteria</taxon>
        <taxon>Sphingomonadales</taxon>
        <taxon>Sphingosinicellaceae</taxon>
        <taxon>Glacieibacterium</taxon>
    </lineage>
</organism>
<feature type="domain" description="HTH luxR-type" evidence="7">
    <location>
        <begin position="136"/>
        <end position="201"/>
    </location>
</feature>
<name>A0A4Y9EN09_9SPHN</name>
<dbReference type="FunFam" id="3.40.50.2300:FF:000018">
    <property type="entry name" value="DNA-binding transcriptional regulator NtrC"/>
    <property type="match status" value="1"/>
</dbReference>
<evidence type="ECO:0000256" key="5">
    <source>
        <dbReference type="ARBA" id="ARBA00023163"/>
    </source>
</evidence>
<dbReference type="SMART" id="SM00421">
    <property type="entry name" value="HTH_LUXR"/>
    <property type="match status" value="1"/>
</dbReference>
<accession>A0A4Y9EN09</accession>
<keyword evidence="3" id="KW-0805">Transcription regulation</keyword>
<dbReference type="SMART" id="SM00448">
    <property type="entry name" value="REC"/>
    <property type="match status" value="1"/>
</dbReference>
<gene>
    <name evidence="9" type="ORF">EUV02_07795</name>
</gene>
<dbReference type="InterPro" id="IPR011006">
    <property type="entry name" value="CheY-like_superfamily"/>
</dbReference>
<dbReference type="Gene3D" id="3.40.50.2300">
    <property type="match status" value="1"/>
</dbReference>
<evidence type="ECO:0000256" key="1">
    <source>
        <dbReference type="ARBA" id="ARBA00022553"/>
    </source>
</evidence>
<dbReference type="GO" id="GO:0000160">
    <property type="term" value="P:phosphorelay signal transduction system"/>
    <property type="evidence" value="ECO:0007669"/>
    <property type="project" value="UniProtKB-KW"/>
</dbReference>
<dbReference type="InterPro" id="IPR000792">
    <property type="entry name" value="Tscrpt_reg_LuxR_C"/>
</dbReference>
<evidence type="ECO:0000256" key="4">
    <source>
        <dbReference type="ARBA" id="ARBA00023125"/>
    </source>
</evidence>
<dbReference type="InterPro" id="IPR016032">
    <property type="entry name" value="Sig_transdc_resp-reg_C-effctor"/>
</dbReference>
<evidence type="ECO:0000256" key="3">
    <source>
        <dbReference type="ARBA" id="ARBA00023015"/>
    </source>
</evidence>
<dbReference type="CDD" id="cd17537">
    <property type="entry name" value="REC_FixJ"/>
    <property type="match status" value="1"/>
</dbReference>
<evidence type="ECO:0000256" key="2">
    <source>
        <dbReference type="ARBA" id="ARBA00023012"/>
    </source>
</evidence>
<dbReference type="PROSITE" id="PS50110">
    <property type="entry name" value="RESPONSE_REGULATORY"/>
    <property type="match status" value="1"/>
</dbReference>
<dbReference type="OrthoDB" id="9782655at2"/>
<keyword evidence="4" id="KW-0238">DNA-binding</keyword>
<evidence type="ECO:0000259" key="8">
    <source>
        <dbReference type="PROSITE" id="PS50110"/>
    </source>
</evidence>
<keyword evidence="1 6" id="KW-0597">Phosphoprotein</keyword>
<dbReference type="PANTHER" id="PTHR44688:SF16">
    <property type="entry name" value="DNA-BINDING TRANSCRIPTIONAL ACTIVATOR DEVR_DOSR"/>
    <property type="match status" value="1"/>
</dbReference>
<dbReference type="CDD" id="cd06170">
    <property type="entry name" value="LuxR_C_like"/>
    <property type="match status" value="1"/>
</dbReference>
<dbReference type="Proteomes" id="UP000297737">
    <property type="component" value="Unassembled WGS sequence"/>
</dbReference>
<dbReference type="PROSITE" id="PS00622">
    <property type="entry name" value="HTH_LUXR_1"/>
    <property type="match status" value="1"/>
</dbReference>
<dbReference type="Pfam" id="PF00072">
    <property type="entry name" value="Response_reg"/>
    <property type="match status" value="1"/>
</dbReference>
<keyword evidence="10" id="KW-1185">Reference proteome</keyword>
<dbReference type="InterPro" id="IPR036388">
    <property type="entry name" value="WH-like_DNA-bd_sf"/>
</dbReference>
<comment type="caution">
    <text evidence="9">The sequence shown here is derived from an EMBL/GenBank/DDBJ whole genome shotgun (WGS) entry which is preliminary data.</text>
</comment>
<keyword evidence="2" id="KW-0902">Two-component regulatory system</keyword>
<evidence type="ECO:0000313" key="10">
    <source>
        <dbReference type="Proteomes" id="UP000297737"/>
    </source>
</evidence>
<dbReference type="EMBL" id="SIHO01000002">
    <property type="protein sequence ID" value="TFU03090.1"/>
    <property type="molecule type" value="Genomic_DNA"/>
</dbReference>
<dbReference type="Pfam" id="PF00196">
    <property type="entry name" value="GerE"/>
    <property type="match status" value="1"/>
</dbReference>
<proteinExistence type="predicted"/>
<feature type="domain" description="Response regulatory" evidence="8">
    <location>
        <begin position="6"/>
        <end position="120"/>
    </location>
</feature>
<dbReference type="InterPro" id="IPR001789">
    <property type="entry name" value="Sig_transdc_resp-reg_receiver"/>
</dbReference>
<dbReference type="AlphaFoldDB" id="A0A4Y9EN09"/>